<evidence type="ECO:0000313" key="3">
    <source>
        <dbReference type="Proteomes" id="UP000013827"/>
    </source>
</evidence>
<dbReference type="InterPro" id="IPR053139">
    <property type="entry name" value="Surface_bspA-like"/>
</dbReference>
<dbReference type="RefSeq" id="XP_005777198.1">
    <property type="nucleotide sequence ID" value="XM_005777141.1"/>
</dbReference>
<reference evidence="3" key="1">
    <citation type="journal article" date="2013" name="Nature">
        <title>Pan genome of the phytoplankton Emiliania underpins its global distribution.</title>
        <authorList>
            <person name="Read B.A."/>
            <person name="Kegel J."/>
            <person name="Klute M.J."/>
            <person name="Kuo A."/>
            <person name="Lefebvre S.C."/>
            <person name="Maumus F."/>
            <person name="Mayer C."/>
            <person name="Miller J."/>
            <person name="Monier A."/>
            <person name="Salamov A."/>
            <person name="Young J."/>
            <person name="Aguilar M."/>
            <person name="Claverie J.M."/>
            <person name="Frickenhaus S."/>
            <person name="Gonzalez K."/>
            <person name="Herman E.K."/>
            <person name="Lin Y.C."/>
            <person name="Napier J."/>
            <person name="Ogata H."/>
            <person name="Sarno A.F."/>
            <person name="Shmutz J."/>
            <person name="Schroeder D."/>
            <person name="de Vargas C."/>
            <person name="Verret F."/>
            <person name="von Dassow P."/>
            <person name="Valentin K."/>
            <person name="Van de Peer Y."/>
            <person name="Wheeler G."/>
            <person name="Dacks J.B."/>
            <person name="Delwiche C.F."/>
            <person name="Dyhrman S.T."/>
            <person name="Glockner G."/>
            <person name="John U."/>
            <person name="Richards T."/>
            <person name="Worden A.Z."/>
            <person name="Zhang X."/>
            <person name="Grigoriev I.V."/>
            <person name="Allen A.E."/>
            <person name="Bidle K."/>
            <person name="Borodovsky M."/>
            <person name="Bowler C."/>
            <person name="Brownlee C."/>
            <person name="Cock J.M."/>
            <person name="Elias M."/>
            <person name="Gladyshev V.N."/>
            <person name="Groth M."/>
            <person name="Guda C."/>
            <person name="Hadaegh A."/>
            <person name="Iglesias-Rodriguez M.D."/>
            <person name="Jenkins J."/>
            <person name="Jones B.M."/>
            <person name="Lawson T."/>
            <person name="Leese F."/>
            <person name="Lindquist E."/>
            <person name="Lobanov A."/>
            <person name="Lomsadze A."/>
            <person name="Malik S.B."/>
            <person name="Marsh M.E."/>
            <person name="Mackinder L."/>
            <person name="Mock T."/>
            <person name="Mueller-Roeber B."/>
            <person name="Pagarete A."/>
            <person name="Parker M."/>
            <person name="Probert I."/>
            <person name="Quesneville H."/>
            <person name="Raines C."/>
            <person name="Rensing S.A."/>
            <person name="Riano-Pachon D.M."/>
            <person name="Richier S."/>
            <person name="Rokitta S."/>
            <person name="Shiraiwa Y."/>
            <person name="Soanes D.M."/>
            <person name="van der Giezen M."/>
            <person name="Wahlund T.M."/>
            <person name="Williams B."/>
            <person name="Wilson W."/>
            <person name="Wolfe G."/>
            <person name="Wurch L.L."/>
        </authorList>
    </citation>
    <scope>NUCLEOTIDE SEQUENCE</scope>
</reference>
<dbReference type="Gene3D" id="3.80.10.10">
    <property type="entry name" value="Ribonuclease Inhibitor"/>
    <property type="match status" value="2"/>
</dbReference>
<organism evidence="2 3">
    <name type="scientific">Emiliania huxleyi (strain CCMP1516)</name>
    <dbReference type="NCBI Taxonomy" id="280463"/>
    <lineage>
        <taxon>Eukaryota</taxon>
        <taxon>Haptista</taxon>
        <taxon>Haptophyta</taxon>
        <taxon>Prymnesiophyceae</taxon>
        <taxon>Isochrysidales</taxon>
        <taxon>Noelaerhabdaceae</taxon>
        <taxon>Emiliania</taxon>
    </lineage>
</organism>
<dbReference type="InterPro" id="IPR026906">
    <property type="entry name" value="LRR_5"/>
</dbReference>
<dbReference type="PANTHER" id="PTHR45661">
    <property type="entry name" value="SURFACE ANTIGEN"/>
    <property type="match status" value="1"/>
</dbReference>
<dbReference type="PaxDb" id="2903-EOD24769"/>
<dbReference type="PANTHER" id="PTHR45661:SF3">
    <property type="entry name" value="IG-LIKE DOMAIN-CONTAINING PROTEIN"/>
    <property type="match status" value="1"/>
</dbReference>
<dbReference type="HOGENOM" id="CLU_034334_1_1_1"/>
<proteinExistence type="predicted"/>
<keyword evidence="3" id="KW-1185">Reference proteome</keyword>
<evidence type="ECO:0008006" key="4">
    <source>
        <dbReference type="Google" id="ProtNLM"/>
    </source>
</evidence>
<dbReference type="SUPFAM" id="SSF52058">
    <property type="entry name" value="L domain-like"/>
    <property type="match status" value="1"/>
</dbReference>
<reference evidence="2" key="2">
    <citation type="submission" date="2024-10" db="UniProtKB">
        <authorList>
            <consortium name="EnsemblProtists"/>
        </authorList>
    </citation>
    <scope>IDENTIFICATION</scope>
</reference>
<dbReference type="EnsemblProtists" id="EOD24769">
    <property type="protein sequence ID" value="EOD24769"/>
    <property type="gene ID" value="EMIHUDRAFT_74083"/>
</dbReference>
<dbReference type="AlphaFoldDB" id="A0A0D3JMN4"/>
<sequence length="261" mass="27495">MTHLPNNAFSGRTLLVSVAFPSLVSIGYRAFFGCRSLTGVTFPAGLTAIGDYTFSGCSSLTSVVLPADLTSLAVCAFDRCSSLTSVGLPPASPGLTSVGDEAFNNCSALTSVTFPAGLAFIGERAFYNCRSLTRVTLPAGLNSIGNYAFDGAFPFCPLSRVIVPTTANISSRAFSDTTTILRLLPRKMRWYAAVDLALAYKALPPRPSPLAGAGPDQARLLRPGRRSAPARPRGVRGRLWAGGILKCSARTHGRAQPFSSL</sequence>
<evidence type="ECO:0000313" key="2">
    <source>
        <dbReference type="EnsemblProtists" id="EOD24769"/>
    </source>
</evidence>
<feature type="region of interest" description="Disordered" evidence="1">
    <location>
        <begin position="209"/>
        <end position="234"/>
    </location>
</feature>
<name>A0A0D3JMN4_EMIH1</name>
<feature type="compositionally biased region" description="Low complexity" evidence="1">
    <location>
        <begin position="218"/>
        <end position="232"/>
    </location>
</feature>
<dbReference type="InterPro" id="IPR032675">
    <property type="entry name" value="LRR_dom_sf"/>
</dbReference>
<dbReference type="Proteomes" id="UP000013827">
    <property type="component" value="Unassembled WGS sequence"/>
</dbReference>
<protein>
    <recommendedName>
        <fullName evidence="4">Surface antigen-like protein</fullName>
    </recommendedName>
</protein>
<dbReference type="KEGG" id="ehx:EMIHUDRAFT_74083"/>
<accession>A0A0D3JMN4</accession>
<dbReference type="Pfam" id="PF13306">
    <property type="entry name" value="LRR_5"/>
    <property type="match status" value="2"/>
</dbReference>
<evidence type="ECO:0000256" key="1">
    <source>
        <dbReference type="SAM" id="MobiDB-lite"/>
    </source>
</evidence>
<dbReference type="GeneID" id="17270314"/>